<gene>
    <name evidence="1" type="ORF">GWI33_013690</name>
</gene>
<protein>
    <submittedName>
        <fullName evidence="1">Uncharacterized protein</fullName>
    </submittedName>
</protein>
<dbReference type="AlphaFoldDB" id="A0A834IGH9"/>
<organism evidence="1 2">
    <name type="scientific">Rhynchophorus ferrugineus</name>
    <name type="common">Red palm weevil</name>
    <name type="synonym">Curculio ferrugineus</name>
    <dbReference type="NCBI Taxonomy" id="354439"/>
    <lineage>
        <taxon>Eukaryota</taxon>
        <taxon>Metazoa</taxon>
        <taxon>Ecdysozoa</taxon>
        <taxon>Arthropoda</taxon>
        <taxon>Hexapoda</taxon>
        <taxon>Insecta</taxon>
        <taxon>Pterygota</taxon>
        <taxon>Neoptera</taxon>
        <taxon>Endopterygota</taxon>
        <taxon>Coleoptera</taxon>
        <taxon>Polyphaga</taxon>
        <taxon>Cucujiformia</taxon>
        <taxon>Curculionidae</taxon>
        <taxon>Dryophthorinae</taxon>
        <taxon>Rhynchophorus</taxon>
    </lineage>
</organism>
<dbReference type="Proteomes" id="UP000625711">
    <property type="component" value="Unassembled WGS sequence"/>
</dbReference>
<name>A0A834IGH9_RHYFE</name>
<keyword evidence="2" id="KW-1185">Reference proteome</keyword>
<dbReference type="EMBL" id="JAACXV010013365">
    <property type="protein sequence ID" value="KAF7273582.1"/>
    <property type="molecule type" value="Genomic_DNA"/>
</dbReference>
<comment type="caution">
    <text evidence="1">The sequence shown here is derived from an EMBL/GenBank/DDBJ whole genome shotgun (WGS) entry which is preliminary data.</text>
</comment>
<sequence>MFTDLVCCAPQRVRENKINLVYFVRDSLGALDPPSLGDGSIDLHFSFSGDNVGLGGHSLKIFAQDVGREVSTFRVRSVCLQFQ</sequence>
<reference evidence="1" key="1">
    <citation type="submission" date="2020-08" db="EMBL/GenBank/DDBJ databases">
        <title>Genome sequencing and assembly of the red palm weevil Rhynchophorus ferrugineus.</title>
        <authorList>
            <person name="Dias G.B."/>
            <person name="Bergman C.M."/>
            <person name="Manee M."/>
        </authorList>
    </citation>
    <scope>NUCLEOTIDE SEQUENCE</scope>
    <source>
        <strain evidence="1">AA-2017</strain>
        <tissue evidence="1">Whole larva</tissue>
    </source>
</reference>
<evidence type="ECO:0000313" key="1">
    <source>
        <dbReference type="EMBL" id="KAF7273582.1"/>
    </source>
</evidence>
<evidence type="ECO:0000313" key="2">
    <source>
        <dbReference type="Proteomes" id="UP000625711"/>
    </source>
</evidence>
<proteinExistence type="predicted"/>
<accession>A0A834IGH9</accession>